<dbReference type="Gene3D" id="3.10.20.80">
    <property type="entry name" value="Translation initiation factor 3 (IF-3), N-terminal domain"/>
    <property type="match status" value="1"/>
</dbReference>
<comment type="similarity">
    <text evidence="1">Belongs to the IF-3 family.</text>
</comment>
<feature type="domain" description="Translation initiation factor 3 C-terminal" evidence="5">
    <location>
        <begin position="96"/>
        <end position="173"/>
    </location>
</feature>
<evidence type="ECO:0000256" key="2">
    <source>
        <dbReference type="ARBA" id="ARBA00022540"/>
    </source>
</evidence>
<keyword evidence="3" id="KW-0648">Protein biosynthesis</keyword>
<accession>A0A1F7TNL3</accession>
<dbReference type="Pfam" id="PF00707">
    <property type="entry name" value="IF3_C"/>
    <property type="match status" value="1"/>
</dbReference>
<evidence type="ECO:0000313" key="8">
    <source>
        <dbReference type="Proteomes" id="UP000177885"/>
    </source>
</evidence>
<evidence type="ECO:0000256" key="3">
    <source>
        <dbReference type="ARBA" id="ARBA00022917"/>
    </source>
</evidence>
<dbReference type="SUPFAM" id="SSF54364">
    <property type="entry name" value="Translation initiation factor IF3, N-terminal domain"/>
    <property type="match status" value="1"/>
</dbReference>
<dbReference type="SUPFAM" id="SSF55200">
    <property type="entry name" value="Translation initiation factor IF3, C-terminal domain"/>
    <property type="match status" value="1"/>
</dbReference>
<dbReference type="PANTHER" id="PTHR10938:SF0">
    <property type="entry name" value="TRANSLATION INITIATION FACTOR IF-3, MITOCHONDRIAL"/>
    <property type="match status" value="1"/>
</dbReference>
<protein>
    <recommendedName>
        <fullName evidence="4">Translation initiation factor IF-3</fullName>
    </recommendedName>
</protein>
<dbReference type="InterPro" id="IPR019815">
    <property type="entry name" value="Translation_initiation_fac_3_C"/>
</dbReference>
<dbReference type="PANTHER" id="PTHR10938">
    <property type="entry name" value="TRANSLATION INITIATION FACTOR IF-3"/>
    <property type="match status" value="1"/>
</dbReference>
<dbReference type="InterPro" id="IPR036788">
    <property type="entry name" value="T_IF-3_C_sf"/>
</dbReference>
<dbReference type="Gene3D" id="3.30.110.10">
    <property type="entry name" value="Translation initiation factor 3 (IF-3), C-terminal domain"/>
    <property type="match status" value="1"/>
</dbReference>
<evidence type="ECO:0000313" key="7">
    <source>
        <dbReference type="EMBL" id="OGL67134.1"/>
    </source>
</evidence>
<evidence type="ECO:0000259" key="5">
    <source>
        <dbReference type="Pfam" id="PF00707"/>
    </source>
</evidence>
<dbReference type="InterPro" id="IPR001288">
    <property type="entry name" value="Translation_initiation_fac_3"/>
</dbReference>
<dbReference type="EMBL" id="MGDT01000003">
    <property type="protein sequence ID" value="OGL67134.1"/>
    <property type="molecule type" value="Genomic_DNA"/>
</dbReference>
<dbReference type="NCBIfam" id="TIGR00168">
    <property type="entry name" value="infC"/>
    <property type="match status" value="1"/>
</dbReference>
<proteinExistence type="inferred from homology"/>
<dbReference type="InterPro" id="IPR036787">
    <property type="entry name" value="T_IF-3_N_sf"/>
</dbReference>
<sequence>MRIHRHRQRKPKFEVPVYKANESIIAPEVRVIDENGVPLGVLPIAKAIATAREREMDLVEVSPKAEPPVCRITDYGQFKYQKEKEARKQKAQSKEVEIKGVRLSLRIGDHDLETRHQQAKSFLEDGDKVKIEIILRGREKGHQDIAREVVKKFMEILKTDFPIRVEQEITYQAGRLTAIVGRI</sequence>
<evidence type="ECO:0000259" key="6">
    <source>
        <dbReference type="Pfam" id="PF05198"/>
    </source>
</evidence>
<dbReference type="Proteomes" id="UP000177885">
    <property type="component" value="Unassembled WGS sequence"/>
</dbReference>
<evidence type="ECO:0000256" key="4">
    <source>
        <dbReference type="NCBIfam" id="TIGR00168"/>
    </source>
</evidence>
<dbReference type="Pfam" id="PF05198">
    <property type="entry name" value="IF3_N"/>
    <property type="match status" value="1"/>
</dbReference>
<dbReference type="STRING" id="1802385.A2856_03645"/>
<dbReference type="GO" id="GO:0032790">
    <property type="term" value="P:ribosome disassembly"/>
    <property type="evidence" value="ECO:0007669"/>
    <property type="project" value="TreeGrafter"/>
</dbReference>
<organism evidence="7 8">
    <name type="scientific">Candidatus Uhrbacteria bacterium RIFCSPHIGHO2_01_FULL_63_20</name>
    <dbReference type="NCBI Taxonomy" id="1802385"/>
    <lineage>
        <taxon>Bacteria</taxon>
        <taxon>Candidatus Uhriibacteriota</taxon>
    </lineage>
</organism>
<dbReference type="GO" id="GO:0016020">
    <property type="term" value="C:membrane"/>
    <property type="evidence" value="ECO:0007669"/>
    <property type="project" value="TreeGrafter"/>
</dbReference>
<dbReference type="AlphaFoldDB" id="A0A1F7TNL3"/>
<name>A0A1F7TNL3_9BACT</name>
<keyword evidence="2 7" id="KW-0396">Initiation factor</keyword>
<dbReference type="InterPro" id="IPR019814">
    <property type="entry name" value="Translation_initiation_fac_3_N"/>
</dbReference>
<dbReference type="GO" id="GO:0043022">
    <property type="term" value="F:ribosome binding"/>
    <property type="evidence" value="ECO:0007669"/>
    <property type="project" value="TreeGrafter"/>
</dbReference>
<dbReference type="GO" id="GO:0005829">
    <property type="term" value="C:cytosol"/>
    <property type="evidence" value="ECO:0007669"/>
    <property type="project" value="TreeGrafter"/>
</dbReference>
<dbReference type="GO" id="GO:0003743">
    <property type="term" value="F:translation initiation factor activity"/>
    <property type="evidence" value="ECO:0007669"/>
    <property type="project" value="UniProtKB-UniRule"/>
</dbReference>
<feature type="domain" description="Translation initiation factor 3 N-terminal" evidence="6">
    <location>
        <begin position="21"/>
        <end position="89"/>
    </location>
</feature>
<evidence type="ECO:0000256" key="1">
    <source>
        <dbReference type="ARBA" id="ARBA00005439"/>
    </source>
</evidence>
<comment type="caution">
    <text evidence="7">The sequence shown here is derived from an EMBL/GenBank/DDBJ whole genome shotgun (WGS) entry which is preliminary data.</text>
</comment>
<gene>
    <name evidence="7" type="ORF">A2856_03645</name>
</gene>
<reference evidence="7 8" key="1">
    <citation type="journal article" date="2016" name="Nat. Commun.">
        <title>Thousands of microbial genomes shed light on interconnected biogeochemical processes in an aquifer system.</title>
        <authorList>
            <person name="Anantharaman K."/>
            <person name="Brown C.T."/>
            <person name="Hug L.A."/>
            <person name="Sharon I."/>
            <person name="Castelle C.J."/>
            <person name="Probst A.J."/>
            <person name="Thomas B.C."/>
            <person name="Singh A."/>
            <person name="Wilkins M.J."/>
            <person name="Karaoz U."/>
            <person name="Brodie E.L."/>
            <person name="Williams K.H."/>
            <person name="Hubbard S.S."/>
            <person name="Banfield J.F."/>
        </authorList>
    </citation>
    <scope>NUCLEOTIDE SEQUENCE [LARGE SCALE GENOMIC DNA]</scope>
</reference>